<evidence type="ECO:0000256" key="3">
    <source>
        <dbReference type="ARBA" id="ARBA00022679"/>
    </source>
</evidence>
<keyword evidence="3 4" id="KW-0808">Transferase</keyword>
<name>D5BNP5_PUNMI</name>
<dbReference type="RefSeq" id="WP_013044942.1">
    <property type="nucleotide sequence ID" value="NC_014010.1"/>
</dbReference>
<keyword evidence="2 5" id="KW-0489">Methyltransferase</keyword>
<dbReference type="PIRSF" id="PIRSF037567">
    <property type="entry name" value="MTTB_MeTrfase"/>
    <property type="match status" value="1"/>
</dbReference>
<dbReference type="InterPro" id="IPR010426">
    <property type="entry name" value="MTTB_MeTrfase"/>
</dbReference>
<dbReference type="HOGENOM" id="CLU_033581_1_0_5"/>
<evidence type="ECO:0000256" key="1">
    <source>
        <dbReference type="ARBA" id="ARBA00007137"/>
    </source>
</evidence>
<dbReference type="Pfam" id="PF06253">
    <property type="entry name" value="MTTB"/>
    <property type="match status" value="1"/>
</dbReference>
<keyword evidence="6" id="KW-1185">Reference proteome</keyword>
<dbReference type="KEGG" id="apb:SAR116_0069"/>
<evidence type="ECO:0000256" key="4">
    <source>
        <dbReference type="PIRNR" id="PIRNR037567"/>
    </source>
</evidence>
<dbReference type="AlphaFoldDB" id="D5BNP5"/>
<evidence type="ECO:0000313" key="5">
    <source>
        <dbReference type="EMBL" id="ADE38312.1"/>
    </source>
</evidence>
<evidence type="ECO:0000256" key="2">
    <source>
        <dbReference type="ARBA" id="ARBA00022603"/>
    </source>
</evidence>
<dbReference type="EMBL" id="CP001751">
    <property type="protein sequence ID" value="ADE38312.1"/>
    <property type="molecule type" value="Genomic_DNA"/>
</dbReference>
<dbReference type="Gene3D" id="3.20.20.480">
    <property type="entry name" value="Trimethylamine methyltransferase-like"/>
    <property type="match status" value="1"/>
</dbReference>
<proteinExistence type="inferred from homology"/>
<dbReference type="eggNOG" id="COG5598">
    <property type="taxonomic scope" value="Bacteria"/>
</dbReference>
<dbReference type="EC" id="2.1.1.-" evidence="4"/>
<organism evidence="5 6">
    <name type="scientific">Puniceispirillum marinum (strain IMCC1322)</name>
    <dbReference type="NCBI Taxonomy" id="488538"/>
    <lineage>
        <taxon>Bacteria</taxon>
        <taxon>Pseudomonadati</taxon>
        <taxon>Pseudomonadota</taxon>
        <taxon>Alphaproteobacteria</taxon>
        <taxon>Candidatus Puniceispirillales</taxon>
        <taxon>Candidatus Puniceispirillaceae</taxon>
        <taxon>Candidatus Puniceispirillum</taxon>
    </lineage>
</organism>
<gene>
    <name evidence="5" type="ordered locus">SAR116_0069</name>
</gene>
<dbReference type="GO" id="GO:0032259">
    <property type="term" value="P:methylation"/>
    <property type="evidence" value="ECO:0007669"/>
    <property type="project" value="UniProtKB-KW"/>
</dbReference>
<reference evidence="5 6" key="1">
    <citation type="journal article" date="2010" name="J. Bacteriol.">
        <title>Complete genome sequence of "Candidatus Puniceispirillum marinum" IMCC1322, a representative of the SAR116 clade in the Alphaproteobacteria.</title>
        <authorList>
            <person name="Oh H.M."/>
            <person name="Kwon K.K."/>
            <person name="Kang I."/>
            <person name="Kang S.G."/>
            <person name="Lee J.H."/>
            <person name="Kim S.J."/>
            <person name="Cho J.C."/>
        </authorList>
    </citation>
    <scope>NUCLEOTIDE SEQUENCE [LARGE SCALE GENOMIC DNA]</scope>
    <source>
        <strain evidence="5 6">IMCC1322</strain>
    </source>
</reference>
<comment type="similarity">
    <text evidence="1 4">Belongs to the trimethylamine methyltransferase family.</text>
</comment>
<dbReference type="Proteomes" id="UP000007460">
    <property type="component" value="Chromosome"/>
</dbReference>
<accession>D5BNP5</accession>
<dbReference type="GO" id="GO:0008168">
    <property type="term" value="F:methyltransferase activity"/>
    <property type="evidence" value="ECO:0007669"/>
    <property type="project" value="UniProtKB-KW"/>
</dbReference>
<dbReference type="GO" id="GO:0015948">
    <property type="term" value="P:methanogenesis"/>
    <property type="evidence" value="ECO:0007669"/>
    <property type="project" value="UniProtKB-UniRule"/>
</dbReference>
<evidence type="ECO:0000313" key="6">
    <source>
        <dbReference type="Proteomes" id="UP000007460"/>
    </source>
</evidence>
<sequence length="513" mass="54480">MMVDEARTRLSGRSRRRGAKPAIETMASLHGQRIVGNGGSFNPLNPEGITAVHEVACELLAVTGLSEAPASAIQLVEAAGGRVSDAGRLLFPTSLVELAIKGLSRDFTLYGRAENTDLVLAQNKVYVGTGGASPQIFDMQLGRYRESCLSDLYDTARLVDTLDHIHFFSRPIVARDMADVRRLDVNTAYASLMGTQKHVFTSASNSQSVRDIANICYQLAGSKAAFLERPFLTLNVNHAVPPMRFDSDAVEVLIEAVRCGIPVSVNTFGQLGASSPVTIAGCVAQTTAETLAGMVLAWLVDEQAKAVFGPRPMITDLRTGAMAGGCGEQAMLTAAATQMARHYGLPSSTIAGATESKIPDAQSGYEKCLTVSQTVQAGANIVTQACGAQASLMGISFEALVVDNDMLGCILRATNPVDISPQTLSASNIAAVACGAGHFLGEADTYARMHSDFLYPGIADRSVIDVWEAAGSHDIRHVAAVHAKEVLEHHHPRYIDAKCDAILRASLPIELVM</sequence>
<dbReference type="STRING" id="488538.SAR116_0069"/>
<protein>
    <recommendedName>
        <fullName evidence="4">Methyltransferase</fullName>
        <ecNumber evidence="4">2.1.1.-</ecNumber>
    </recommendedName>
</protein>
<dbReference type="InterPro" id="IPR038601">
    <property type="entry name" value="MttB-like_sf"/>
</dbReference>